<evidence type="ECO:0000259" key="1">
    <source>
        <dbReference type="Pfam" id="PF08818"/>
    </source>
</evidence>
<dbReference type="SUPFAM" id="SSF159888">
    <property type="entry name" value="YdhG-like"/>
    <property type="match status" value="1"/>
</dbReference>
<dbReference type="InterPro" id="IPR014922">
    <property type="entry name" value="YdhG-like"/>
</dbReference>
<dbReference type="Gene3D" id="3.90.1150.200">
    <property type="match status" value="1"/>
</dbReference>
<reference evidence="2 3" key="1">
    <citation type="submission" date="2020-03" db="EMBL/GenBank/DDBJ databases">
        <title>Genomic Encyclopedia of Type Strains, Phase IV (KMG-IV): sequencing the most valuable type-strain genomes for metagenomic binning, comparative biology and taxonomic classification.</title>
        <authorList>
            <person name="Goeker M."/>
        </authorList>
    </citation>
    <scope>NUCLEOTIDE SEQUENCE [LARGE SCALE GENOMIC DNA]</scope>
    <source>
        <strain evidence="2 3">DSM 29762</strain>
    </source>
</reference>
<dbReference type="AlphaFoldDB" id="A0A846R341"/>
<evidence type="ECO:0000313" key="2">
    <source>
        <dbReference type="EMBL" id="NJB71784.1"/>
    </source>
</evidence>
<keyword evidence="3" id="KW-1185">Reference proteome</keyword>
<organism evidence="2 3">
    <name type="scientific">Saonia flava</name>
    <dbReference type="NCBI Taxonomy" id="523696"/>
    <lineage>
        <taxon>Bacteria</taxon>
        <taxon>Pseudomonadati</taxon>
        <taxon>Bacteroidota</taxon>
        <taxon>Flavobacteriia</taxon>
        <taxon>Flavobacteriales</taxon>
        <taxon>Flavobacteriaceae</taxon>
        <taxon>Saonia</taxon>
    </lineage>
</organism>
<gene>
    <name evidence="2" type="ORF">GGR42_002246</name>
</gene>
<dbReference type="Pfam" id="PF08818">
    <property type="entry name" value="DUF1801"/>
    <property type="match status" value="1"/>
</dbReference>
<name>A0A846R341_9FLAO</name>
<comment type="caution">
    <text evidence="2">The sequence shown here is derived from an EMBL/GenBank/DDBJ whole genome shotgun (WGS) entry which is preliminary data.</text>
</comment>
<accession>A0A846R341</accession>
<feature type="domain" description="YdhG-like" evidence="1">
    <location>
        <begin position="19"/>
        <end position="135"/>
    </location>
</feature>
<sequence length="154" mass="18010">MTIDATTPDDYISKIPEERKPVLSKLRKIIKANLPKGFQECINYKMIGYVVPHEIYPDGYHCDPKLPLPFINLASQKNFVAVYHSGIYADKNLMEWFVEEFPKHCKRKLDMGKSCIRFKSMNDIPYGLIGELCTKMTTQDWIDLYEQNIKKNEK</sequence>
<proteinExistence type="predicted"/>
<dbReference type="EMBL" id="JAATJJ010000001">
    <property type="protein sequence ID" value="NJB71784.1"/>
    <property type="molecule type" value="Genomic_DNA"/>
</dbReference>
<evidence type="ECO:0000313" key="3">
    <source>
        <dbReference type="Proteomes" id="UP000590442"/>
    </source>
</evidence>
<dbReference type="Proteomes" id="UP000590442">
    <property type="component" value="Unassembled WGS sequence"/>
</dbReference>
<dbReference type="RefSeq" id="WP_167963912.1">
    <property type="nucleotide sequence ID" value="NZ_JAATJJ010000001.1"/>
</dbReference>
<protein>
    <submittedName>
        <fullName evidence="2">Uncharacterized protein YdhG (YjbR/CyaY superfamily)</fullName>
    </submittedName>
</protein>